<dbReference type="RefSeq" id="WP_128166058.1">
    <property type="nucleotide sequence ID" value="NZ_CP025688.1"/>
</dbReference>
<evidence type="ECO:0000256" key="1">
    <source>
        <dbReference type="ARBA" id="ARBA00004141"/>
    </source>
</evidence>
<dbReference type="InterPro" id="IPR051401">
    <property type="entry name" value="GtrA_CellWall_Glycosyl"/>
</dbReference>
<evidence type="ECO:0000256" key="5">
    <source>
        <dbReference type="ARBA" id="ARBA00023136"/>
    </source>
</evidence>
<evidence type="ECO:0000256" key="6">
    <source>
        <dbReference type="SAM" id="Phobius"/>
    </source>
</evidence>
<feature type="transmembrane region" description="Helical" evidence="6">
    <location>
        <begin position="73"/>
        <end position="95"/>
    </location>
</feature>
<dbReference type="Pfam" id="PF04138">
    <property type="entry name" value="GtrA_DPMS_TM"/>
    <property type="match status" value="1"/>
</dbReference>
<evidence type="ECO:0000256" key="2">
    <source>
        <dbReference type="ARBA" id="ARBA00009399"/>
    </source>
</evidence>
<evidence type="ECO:0000256" key="3">
    <source>
        <dbReference type="ARBA" id="ARBA00022692"/>
    </source>
</evidence>
<dbReference type="PANTHER" id="PTHR38459">
    <property type="entry name" value="PROPHAGE BACTOPRENOL-LINKED GLUCOSE TRANSLOCASE HOMOLOG"/>
    <property type="match status" value="1"/>
</dbReference>
<comment type="subcellular location">
    <subcellularLocation>
        <location evidence="1">Membrane</location>
        <topology evidence="1">Multi-pass membrane protein</topology>
    </subcellularLocation>
</comment>
<accession>A0ABX5Q4J8</accession>
<dbReference type="Proteomes" id="UP000285882">
    <property type="component" value="Chromosome"/>
</dbReference>
<dbReference type="EMBL" id="CP025688">
    <property type="protein sequence ID" value="QAA21565.1"/>
    <property type="molecule type" value="Genomic_DNA"/>
</dbReference>
<feature type="domain" description="GtrA/DPMS transmembrane" evidence="7">
    <location>
        <begin position="10"/>
        <end position="126"/>
    </location>
</feature>
<feature type="transmembrane region" description="Helical" evidence="6">
    <location>
        <begin position="107"/>
        <end position="125"/>
    </location>
</feature>
<proteinExistence type="inferred from homology"/>
<comment type="similarity">
    <text evidence="2">Belongs to the GtrA family.</text>
</comment>
<evidence type="ECO:0000256" key="4">
    <source>
        <dbReference type="ARBA" id="ARBA00022989"/>
    </source>
</evidence>
<keyword evidence="3 6" id="KW-0812">Transmembrane</keyword>
<evidence type="ECO:0000259" key="7">
    <source>
        <dbReference type="Pfam" id="PF04138"/>
    </source>
</evidence>
<organism evidence="8 9">
    <name type="scientific">Sporolactobacillus terrae</name>
    <dbReference type="NCBI Taxonomy" id="269673"/>
    <lineage>
        <taxon>Bacteria</taxon>
        <taxon>Bacillati</taxon>
        <taxon>Bacillota</taxon>
        <taxon>Bacilli</taxon>
        <taxon>Bacillales</taxon>
        <taxon>Sporolactobacillaceae</taxon>
        <taxon>Sporolactobacillus</taxon>
    </lineage>
</organism>
<gene>
    <name evidence="8" type="ORF">C0674_02390</name>
</gene>
<keyword evidence="4 6" id="KW-1133">Transmembrane helix</keyword>
<evidence type="ECO:0000313" key="8">
    <source>
        <dbReference type="EMBL" id="QAA21565.1"/>
    </source>
</evidence>
<dbReference type="InterPro" id="IPR007267">
    <property type="entry name" value="GtrA_DPMS_TM"/>
</dbReference>
<feature type="transmembrane region" description="Helical" evidence="6">
    <location>
        <begin position="35"/>
        <end position="52"/>
    </location>
</feature>
<sequence>MKRSTEIILYLIMGGLTTLVNVACFFFLVYFSVDYRIATTIAWIVSVIFAYLTNKRYVFKSETRTKKALIKEVFSFFWFRLLSYFIDLGSMILMVSYMSTNETLAKIIANVIVVVANYVFSKWFIFNQNNRISNQNS</sequence>
<evidence type="ECO:0000313" key="9">
    <source>
        <dbReference type="Proteomes" id="UP000285882"/>
    </source>
</evidence>
<keyword evidence="9" id="KW-1185">Reference proteome</keyword>
<dbReference type="PANTHER" id="PTHR38459:SF5">
    <property type="entry name" value="CELL WALL TEICHOIC ACID GLYCOSYLATION PROTEIN GTCA"/>
    <property type="match status" value="1"/>
</dbReference>
<feature type="transmembrane region" description="Helical" evidence="6">
    <location>
        <begin position="7"/>
        <end position="29"/>
    </location>
</feature>
<keyword evidence="5 6" id="KW-0472">Membrane</keyword>
<name>A0ABX5Q4J8_9BACL</name>
<reference evidence="8 9" key="1">
    <citation type="submission" date="2018-01" db="EMBL/GenBank/DDBJ databases">
        <title>Complete genome sequencing of Sporolactobacillus terrae DLG3.</title>
        <authorList>
            <person name="Nam Y.-D."/>
            <person name="Kang J."/>
            <person name="Chung W.-H."/>
        </authorList>
    </citation>
    <scope>NUCLEOTIDE SEQUENCE [LARGE SCALE GENOMIC DNA]</scope>
    <source>
        <strain evidence="8 9">DLG3</strain>
    </source>
</reference>
<protein>
    <recommendedName>
        <fullName evidence="7">GtrA/DPMS transmembrane domain-containing protein</fullName>
    </recommendedName>
</protein>